<proteinExistence type="predicted"/>
<sequence length="151" mass="17040">MTAAPQQRTTPDPLDALKYLVLFVADQVGYISDQIGGRIEGDNSCEVACEMLDSLKDEVQAMLAPFFNRRLPNTMPPVRDDGEYDLTDHVYIPLYSDGRTPYVDCEPRPGITGRTWNLPTGYPQKPPIDWHTLYPPLEPTFVLDPETGERL</sequence>
<protein>
    <submittedName>
        <fullName evidence="1">Uncharacterized protein</fullName>
    </submittedName>
</protein>
<evidence type="ECO:0000313" key="2">
    <source>
        <dbReference type="Proteomes" id="UP000198741"/>
    </source>
</evidence>
<keyword evidence="2" id="KW-1185">Reference proteome</keyword>
<gene>
    <name evidence="1" type="ORF">SAMN04515671_1099</name>
</gene>
<dbReference type="EMBL" id="LT629710">
    <property type="protein sequence ID" value="SDO48851.1"/>
    <property type="molecule type" value="Genomic_DNA"/>
</dbReference>
<dbReference type="AlphaFoldDB" id="A0A1H0JZK5"/>
<reference evidence="1 2" key="1">
    <citation type="submission" date="2016-10" db="EMBL/GenBank/DDBJ databases">
        <authorList>
            <person name="de Groot N.N."/>
        </authorList>
    </citation>
    <scope>NUCLEOTIDE SEQUENCE [LARGE SCALE GENOMIC DNA]</scope>
    <source>
        <strain evidence="2">P4-7,KCTC 19426,CECT 7604</strain>
    </source>
</reference>
<organism evidence="1 2">
    <name type="scientific">Nakamurella panacisegetis</name>
    <dbReference type="NCBI Taxonomy" id="1090615"/>
    <lineage>
        <taxon>Bacteria</taxon>
        <taxon>Bacillati</taxon>
        <taxon>Actinomycetota</taxon>
        <taxon>Actinomycetes</taxon>
        <taxon>Nakamurellales</taxon>
        <taxon>Nakamurellaceae</taxon>
        <taxon>Nakamurella</taxon>
    </lineage>
</organism>
<dbReference type="RefSeq" id="WP_157695207.1">
    <property type="nucleotide sequence ID" value="NZ_LT629710.1"/>
</dbReference>
<dbReference type="Proteomes" id="UP000198741">
    <property type="component" value="Chromosome I"/>
</dbReference>
<name>A0A1H0JZK5_9ACTN</name>
<dbReference type="STRING" id="1090615.SAMN04515671_1099"/>
<accession>A0A1H0JZK5</accession>
<evidence type="ECO:0000313" key="1">
    <source>
        <dbReference type="EMBL" id="SDO48851.1"/>
    </source>
</evidence>